<dbReference type="InterPro" id="IPR017452">
    <property type="entry name" value="GPCR_Rhodpsn_7TM"/>
</dbReference>
<proteinExistence type="predicted"/>
<dbReference type="PRINTS" id="PR00237">
    <property type="entry name" value="GPCRRHODOPSN"/>
</dbReference>
<feature type="domain" description="G-protein coupled receptors family 1 profile" evidence="9">
    <location>
        <begin position="49"/>
        <end position="306"/>
    </location>
</feature>
<feature type="transmembrane region" description="Helical" evidence="8">
    <location>
        <begin position="69"/>
        <end position="90"/>
    </location>
</feature>
<protein>
    <recommendedName>
        <fullName evidence="9">G-protein coupled receptors family 1 profile domain-containing protein</fullName>
    </recommendedName>
</protein>
<reference evidence="10" key="1">
    <citation type="submission" date="2021-02" db="EMBL/GenBank/DDBJ databases">
        <authorList>
            <person name="Nowell W R."/>
        </authorList>
    </citation>
    <scope>NUCLEOTIDE SEQUENCE</scope>
</reference>
<keyword evidence="12" id="KW-1185">Reference proteome</keyword>
<evidence type="ECO:0000256" key="5">
    <source>
        <dbReference type="ARBA" id="ARBA00023136"/>
    </source>
</evidence>
<dbReference type="PANTHER" id="PTHR24240">
    <property type="entry name" value="OPSIN"/>
    <property type="match status" value="1"/>
</dbReference>
<dbReference type="PROSITE" id="PS50262">
    <property type="entry name" value="G_PROTEIN_RECEP_F1_2"/>
    <property type="match status" value="1"/>
</dbReference>
<evidence type="ECO:0000313" key="12">
    <source>
        <dbReference type="Proteomes" id="UP000663828"/>
    </source>
</evidence>
<evidence type="ECO:0000256" key="2">
    <source>
        <dbReference type="ARBA" id="ARBA00022692"/>
    </source>
</evidence>
<dbReference type="EMBL" id="CAJNOR010000581">
    <property type="protein sequence ID" value="CAF0953270.1"/>
    <property type="molecule type" value="Genomic_DNA"/>
</dbReference>
<keyword evidence="5 8" id="KW-0472">Membrane</keyword>
<feature type="transmembrane region" description="Helical" evidence="8">
    <location>
        <begin position="249"/>
        <end position="269"/>
    </location>
</feature>
<comment type="caution">
    <text evidence="10">The sequence shown here is derived from an EMBL/GenBank/DDBJ whole genome shotgun (WGS) entry which is preliminary data.</text>
</comment>
<evidence type="ECO:0000256" key="3">
    <source>
        <dbReference type="ARBA" id="ARBA00022989"/>
    </source>
</evidence>
<keyword evidence="3 8" id="KW-1133">Transmembrane helix</keyword>
<keyword evidence="7" id="KW-0807">Transducer</keyword>
<evidence type="ECO:0000256" key="7">
    <source>
        <dbReference type="ARBA" id="ARBA00023224"/>
    </source>
</evidence>
<dbReference type="InterPro" id="IPR050125">
    <property type="entry name" value="GPCR_opsins"/>
</dbReference>
<keyword evidence="4" id="KW-0297">G-protein coupled receptor</keyword>
<dbReference type="EMBL" id="CAJNOJ010000003">
    <property type="protein sequence ID" value="CAF0734676.1"/>
    <property type="molecule type" value="Genomic_DNA"/>
</dbReference>
<organism evidence="10 13">
    <name type="scientific">Adineta ricciae</name>
    <name type="common">Rotifer</name>
    <dbReference type="NCBI Taxonomy" id="249248"/>
    <lineage>
        <taxon>Eukaryota</taxon>
        <taxon>Metazoa</taxon>
        <taxon>Spiralia</taxon>
        <taxon>Gnathifera</taxon>
        <taxon>Rotifera</taxon>
        <taxon>Eurotatoria</taxon>
        <taxon>Bdelloidea</taxon>
        <taxon>Adinetida</taxon>
        <taxon>Adinetidae</taxon>
        <taxon>Adineta</taxon>
    </lineage>
</organism>
<feature type="transmembrane region" description="Helical" evidence="8">
    <location>
        <begin position="31"/>
        <end position="57"/>
    </location>
</feature>
<comment type="subcellular location">
    <subcellularLocation>
        <location evidence="1">Membrane</location>
        <topology evidence="1">Multi-pass membrane protein</topology>
    </subcellularLocation>
</comment>
<dbReference type="GO" id="GO:0016020">
    <property type="term" value="C:membrane"/>
    <property type="evidence" value="ECO:0007669"/>
    <property type="project" value="UniProtKB-SubCell"/>
</dbReference>
<evidence type="ECO:0000313" key="13">
    <source>
        <dbReference type="Proteomes" id="UP000663852"/>
    </source>
</evidence>
<accession>A0A813N4Q0</accession>
<keyword evidence="2 8" id="KW-0812">Transmembrane</keyword>
<evidence type="ECO:0000313" key="11">
    <source>
        <dbReference type="EMBL" id="CAF0953270.1"/>
    </source>
</evidence>
<dbReference type="Pfam" id="PF00001">
    <property type="entry name" value="7tm_1"/>
    <property type="match status" value="1"/>
</dbReference>
<dbReference type="InterPro" id="IPR000276">
    <property type="entry name" value="GPCR_Rhodpsn"/>
</dbReference>
<evidence type="ECO:0000259" key="9">
    <source>
        <dbReference type="PROSITE" id="PS50262"/>
    </source>
</evidence>
<feature type="transmembrane region" description="Helical" evidence="8">
    <location>
        <begin position="281"/>
        <end position="305"/>
    </location>
</feature>
<dbReference type="AlphaFoldDB" id="A0A813N4Q0"/>
<dbReference type="Proteomes" id="UP000663828">
    <property type="component" value="Unassembled WGS sequence"/>
</dbReference>
<sequence length="374" mass="42334">MWFNYSLIIDDDLLPNNPHFWDRPTPINCDIVRVVGIFLCVAAFVGVVLNGLLIYSFIRYKPIRSSSNVHVLFIAIMGLIASCTILPMTGTSSIYCKWLYARAGCQFSSVIAFVYGCSSCYLLCVVSVSRCYIVIRPFCASNVTIERSALVSCFAIGIAFIWSMLPVLGWNEYTMEGARTSCCINWYDRRLSYVSFTYFLFIFVYAIPLIILFISNSITLIGLKTMRDKIEQGVSTILSRKRIQMERRIAKNIIITTCGFIFTWTPYAITLFVSAFQGKDFAMPPLATFLCACFAKSSVIWIPLLHIGTSTQYTFTFVNVTALNSQPESNQMEPEKQHDLLVVHNKDGSIHIRAVDKLSVKRKTRLTNTNSQVH</sequence>
<dbReference type="SUPFAM" id="SSF81321">
    <property type="entry name" value="Family A G protein-coupled receptor-like"/>
    <property type="match status" value="1"/>
</dbReference>
<evidence type="ECO:0000256" key="6">
    <source>
        <dbReference type="ARBA" id="ARBA00023170"/>
    </source>
</evidence>
<evidence type="ECO:0000313" key="10">
    <source>
        <dbReference type="EMBL" id="CAF0734676.1"/>
    </source>
</evidence>
<evidence type="ECO:0000256" key="8">
    <source>
        <dbReference type="SAM" id="Phobius"/>
    </source>
</evidence>
<dbReference type="OrthoDB" id="10044919at2759"/>
<name>A0A813N4Q0_ADIRI</name>
<gene>
    <name evidence="10" type="ORF">EDS130_LOCUS1353</name>
    <name evidence="11" type="ORF">XAT740_LOCUS10783</name>
</gene>
<dbReference type="Gene3D" id="1.20.1070.10">
    <property type="entry name" value="Rhodopsin 7-helix transmembrane proteins"/>
    <property type="match status" value="1"/>
</dbReference>
<evidence type="ECO:0000256" key="1">
    <source>
        <dbReference type="ARBA" id="ARBA00004141"/>
    </source>
</evidence>
<feature type="transmembrane region" description="Helical" evidence="8">
    <location>
        <begin position="147"/>
        <end position="165"/>
    </location>
</feature>
<dbReference type="GO" id="GO:0004930">
    <property type="term" value="F:G protein-coupled receptor activity"/>
    <property type="evidence" value="ECO:0007669"/>
    <property type="project" value="UniProtKB-KW"/>
</dbReference>
<feature type="transmembrane region" description="Helical" evidence="8">
    <location>
        <begin position="110"/>
        <end position="135"/>
    </location>
</feature>
<keyword evidence="6" id="KW-0675">Receptor</keyword>
<feature type="transmembrane region" description="Helical" evidence="8">
    <location>
        <begin position="196"/>
        <end position="223"/>
    </location>
</feature>
<dbReference type="Proteomes" id="UP000663852">
    <property type="component" value="Unassembled WGS sequence"/>
</dbReference>
<evidence type="ECO:0000256" key="4">
    <source>
        <dbReference type="ARBA" id="ARBA00023040"/>
    </source>
</evidence>